<feature type="signal peptide" evidence="2">
    <location>
        <begin position="1"/>
        <end position="20"/>
    </location>
</feature>
<dbReference type="AlphaFoldDB" id="A0A6S6SMA0"/>
<proteinExistence type="predicted"/>
<dbReference type="PANTHER" id="PTHR35869">
    <property type="entry name" value="OUTER-MEMBRANE LIPOPROTEIN CARRIER PROTEIN"/>
    <property type="match status" value="1"/>
</dbReference>
<accession>A0A6S6SMA0</accession>
<keyword evidence="1 2" id="KW-0732">Signal</keyword>
<feature type="chain" id="PRO_5028036087" evidence="2">
    <location>
        <begin position="21"/>
        <end position="177"/>
    </location>
</feature>
<dbReference type="Gene3D" id="2.50.20.10">
    <property type="entry name" value="Lipoprotein localisation LolA/LolB/LppX"/>
    <property type="match status" value="1"/>
</dbReference>
<dbReference type="EMBL" id="CACVAS010000030">
    <property type="protein sequence ID" value="CAA6804075.1"/>
    <property type="molecule type" value="Genomic_DNA"/>
</dbReference>
<keyword evidence="3" id="KW-0449">Lipoprotein</keyword>
<evidence type="ECO:0000256" key="1">
    <source>
        <dbReference type="ARBA" id="ARBA00022729"/>
    </source>
</evidence>
<evidence type="ECO:0000256" key="2">
    <source>
        <dbReference type="SAM" id="SignalP"/>
    </source>
</evidence>
<dbReference type="SUPFAM" id="SSF89392">
    <property type="entry name" value="Prokaryotic lipoproteins and lipoprotein localization factors"/>
    <property type="match status" value="1"/>
</dbReference>
<protein>
    <submittedName>
        <fullName evidence="3">Outer-membrane lipoprotein carrier protein</fullName>
    </submittedName>
</protein>
<dbReference type="NCBIfam" id="NF000663">
    <property type="entry name" value="PRK00031.2-1"/>
    <property type="match status" value="1"/>
</dbReference>
<dbReference type="InterPro" id="IPR029046">
    <property type="entry name" value="LolA/LolB/LppX"/>
</dbReference>
<sequence length="177" mass="20378">MKLLFVIITTTLLFLSTLHANSIQLPQSFWAHFTQIITNTKGKVIEYSGTMLFTDESHLKWSYVEPTKKEVCTDGVMLVVVDHDLEQISSYNINTGFNFTKIVKKATLHAQNIYVAKHENKTYTIQLNEDKLHSIAYYDDLENKVQIHFKEVQYGKDSLSEETMQCEAPKSYDMISG</sequence>
<dbReference type="InterPro" id="IPR004564">
    <property type="entry name" value="OM_lipoprot_carrier_LolA-like"/>
</dbReference>
<dbReference type="Pfam" id="PF03548">
    <property type="entry name" value="LolA"/>
    <property type="match status" value="1"/>
</dbReference>
<organism evidence="3">
    <name type="scientific">uncultured Sulfurovum sp</name>
    <dbReference type="NCBI Taxonomy" id="269237"/>
    <lineage>
        <taxon>Bacteria</taxon>
        <taxon>Pseudomonadati</taxon>
        <taxon>Campylobacterota</taxon>
        <taxon>Epsilonproteobacteria</taxon>
        <taxon>Campylobacterales</taxon>
        <taxon>Sulfurovaceae</taxon>
        <taxon>Sulfurovum</taxon>
        <taxon>environmental samples</taxon>
    </lineage>
</organism>
<dbReference type="CDD" id="cd16325">
    <property type="entry name" value="LolA"/>
    <property type="match status" value="1"/>
</dbReference>
<name>A0A6S6SMA0_9BACT</name>
<dbReference type="PANTHER" id="PTHR35869:SF1">
    <property type="entry name" value="OUTER-MEMBRANE LIPOPROTEIN CARRIER PROTEIN"/>
    <property type="match status" value="1"/>
</dbReference>
<evidence type="ECO:0000313" key="3">
    <source>
        <dbReference type="EMBL" id="CAA6804075.1"/>
    </source>
</evidence>
<gene>
    <name evidence="3" type="ORF">HELGO_WM2868</name>
</gene>
<reference evidence="3" key="1">
    <citation type="submission" date="2020-01" db="EMBL/GenBank/DDBJ databases">
        <authorList>
            <person name="Meier V. D."/>
            <person name="Meier V D."/>
        </authorList>
    </citation>
    <scope>NUCLEOTIDE SEQUENCE</scope>
    <source>
        <strain evidence="3">HLG_WM_MAG_01</strain>
    </source>
</reference>